<name>A0AA88D7Z9_FICCA</name>
<sequence>MISPSRSLAGGASQSGSRYWQRQAMLLPLVLDNNGGSSRNVCWRWKINLEKVTVRRWRPPPRLATKEFKDSDE</sequence>
<reference evidence="1" key="1">
    <citation type="submission" date="2023-07" db="EMBL/GenBank/DDBJ databases">
        <title>draft genome sequence of fig (Ficus carica).</title>
        <authorList>
            <person name="Takahashi T."/>
            <person name="Nishimura K."/>
        </authorList>
    </citation>
    <scope>NUCLEOTIDE SEQUENCE</scope>
</reference>
<dbReference type="EMBL" id="BTGU01000019">
    <property type="protein sequence ID" value="GMN45057.1"/>
    <property type="molecule type" value="Genomic_DNA"/>
</dbReference>
<comment type="caution">
    <text evidence="1">The sequence shown here is derived from an EMBL/GenBank/DDBJ whole genome shotgun (WGS) entry which is preliminary data.</text>
</comment>
<keyword evidence="2" id="KW-1185">Reference proteome</keyword>
<dbReference type="Proteomes" id="UP001187192">
    <property type="component" value="Unassembled WGS sequence"/>
</dbReference>
<organism evidence="1 2">
    <name type="scientific">Ficus carica</name>
    <name type="common">Common fig</name>
    <dbReference type="NCBI Taxonomy" id="3494"/>
    <lineage>
        <taxon>Eukaryota</taxon>
        <taxon>Viridiplantae</taxon>
        <taxon>Streptophyta</taxon>
        <taxon>Embryophyta</taxon>
        <taxon>Tracheophyta</taxon>
        <taxon>Spermatophyta</taxon>
        <taxon>Magnoliopsida</taxon>
        <taxon>eudicotyledons</taxon>
        <taxon>Gunneridae</taxon>
        <taxon>Pentapetalae</taxon>
        <taxon>rosids</taxon>
        <taxon>fabids</taxon>
        <taxon>Rosales</taxon>
        <taxon>Moraceae</taxon>
        <taxon>Ficeae</taxon>
        <taxon>Ficus</taxon>
    </lineage>
</organism>
<dbReference type="Gramene" id="FCD_00036428-RA">
    <property type="protein sequence ID" value="FCD_00036428-RA:cds"/>
    <property type="gene ID" value="FCD_00036428"/>
</dbReference>
<dbReference type="AlphaFoldDB" id="A0AA88D7Z9"/>
<gene>
    <name evidence="1" type="ORF">TIFTF001_014245</name>
</gene>
<accession>A0AA88D7Z9</accession>
<evidence type="ECO:0000313" key="2">
    <source>
        <dbReference type="Proteomes" id="UP001187192"/>
    </source>
</evidence>
<protein>
    <submittedName>
        <fullName evidence="1">Uncharacterized protein</fullName>
    </submittedName>
</protein>
<evidence type="ECO:0000313" key="1">
    <source>
        <dbReference type="EMBL" id="GMN45057.1"/>
    </source>
</evidence>
<proteinExistence type="predicted"/>